<dbReference type="InterPro" id="IPR011707">
    <property type="entry name" value="Cu-oxidase-like_N"/>
</dbReference>
<evidence type="ECO:0000256" key="5">
    <source>
        <dbReference type="ARBA" id="ARBA00022729"/>
    </source>
</evidence>
<dbReference type="AlphaFoldDB" id="A0A074S2X6"/>
<comment type="function">
    <text evidence="1">Lignin degradation and detoxification of lignin-derived products.</text>
</comment>
<keyword evidence="4" id="KW-0479">Metal-binding</keyword>
<dbReference type="InterPro" id="IPR033138">
    <property type="entry name" value="Cu_oxidase_CS"/>
</dbReference>
<keyword evidence="8" id="KW-1015">Disulfide bond</keyword>
<dbReference type="STRING" id="1423351.A0A074S2X6"/>
<dbReference type="EMBL" id="AZST01000185">
    <property type="protein sequence ID" value="KEP51218.1"/>
    <property type="molecule type" value="Genomic_DNA"/>
</dbReference>
<evidence type="ECO:0000259" key="12">
    <source>
        <dbReference type="Pfam" id="PF07732"/>
    </source>
</evidence>
<dbReference type="Proteomes" id="UP000027456">
    <property type="component" value="Unassembled WGS sequence"/>
</dbReference>
<sequence length="599" mass="66700">MRSFGLSLTGSLGFGLRLFLMVPTTFFASLSLFASAVLARTVEYNLKISNGRIAPDGVERSATLVNERYPGPLVFANKGDTLKINVQNELTDPSMYRTTSIHWHGLLQHRNADDDGPAWVTQCPIVPQQSYTYKIPLGEQTGTYWYHSHLSSQYVDGLRGPLVIYPKDPHRQLYDVDDEKTVLIIGDWFHDSSKDILASGNITRQRPDSATINGKGRFDPDNMPANPDTLYTLKVKRGKRYRMRVINSSAIASFRVSMQNHKLKVISIDGVSTKPYDVDAFDILAGQRVDCVLEANQTPDTYWINAPLTNVPNKTAQALIIYEDDPRPYHPPKGQYRKWTVSEAILNYWKHKHGHGQSGHGAHKARMVGIGHRSQGGNIARHRDLAVRQNEGSNETTPVVMDESKVIPLEHPGAACGSGPADLVIDLTFGLDRATGDWMINGIPYHSPNLPTLLNILTDKDGVTESDFTPSEHTVILPKNKCVEFNIKGNSGLGIVHPIHLHGHTFDVVQFGNNPPNYVNPPRRDVVGTTDAGVRIQFKTDNPGPWFLHCHIDWHLEEGFAMVFAEAPEAIKEGPKSVPVDKQWKGLCEKYSQLPAGFQ</sequence>
<name>A0A074S2X6_9AGAM</name>
<evidence type="ECO:0000256" key="2">
    <source>
        <dbReference type="ARBA" id="ARBA00010609"/>
    </source>
</evidence>
<dbReference type="Pfam" id="PF07732">
    <property type="entry name" value="Cu-oxidase_3"/>
    <property type="match status" value="1"/>
</dbReference>
<keyword evidence="7" id="KW-0186">Copper</keyword>
<protein>
    <submittedName>
        <fullName evidence="13">Laccase, multicopper oxidase, benzenediol:oxygen oxidorectuctase</fullName>
    </submittedName>
</protein>
<keyword evidence="6" id="KW-0560">Oxidoreductase</keyword>
<dbReference type="InterPro" id="IPR008972">
    <property type="entry name" value="Cupredoxin"/>
</dbReference>
<accession>A0A074S2X6</accession>
<dbReference type="InterPro" id="IPR011706">
    <property type="entry name" value="Cu-oxidase_C"/>
</dbReference>
<keyword evidence="14" id="KW-1185">Reference proteome</keyword>
<dbReference type="GO" id="GO:0016491">
    <property type="term" value="F:oxidoreductase activity"/>
    <property type="evidence" value="ECO:0007669"/>
    <property type="project" value="UniProtKB-KW"/>
</dbReference>
<evidence type="ECO:0000259" key="10">
    <source>
        <dbReference type="Pfam" id="PF00394"/>
    </source>
</evidence>
<dbReference type="HOGENOM" id="CLU_006504_2_1_1"/>
<evidence type="ECO:0000256" key="4">
    <source>
        <dbReference type="ARBA" id="ARBA00022723"/>
    </source>
</evidence>
<dbReference type="GO" id="GO:0005507">
    <property type="term" value="F:copper ion binding"/>
    <property type="evidence" value="ECO:0007669"/>
    <property type="project" value="InterPro"/>
</dbReference>
<evidence type="ECO:0000313" key="14">
    <source>
        <dbReference type="Proteomes" id="UP000027456"/>
    </source>
</evidence>
<dbReference type="FunFam" id="2.60.40.420:FF:000045">
    <property type="entry name" value="Laccase 2"/>
    <property type="match status" value="1"/>
</dbReference>
<dbReference type="PANTHER" id="PTHR11709">
    <property type="entry name" value="MULTI-COPPER OXIDASE"/>
    <property type="match status" value="1"/>
</dbReference>
<dbReference type="InterPro" id="IPR045087">
    <property type="entry name" value="Cu-oxidase_fam"/>
</dbReference>
<organism evidence="13 14">
    <name type="scientific">Rhizoctonia solani 123E</name>
    <dbReference type="NCBI Taxonomy" id="1423351"/>
    <lineage>
        <taxon>Eukaryota</taxon>
        <taxon>Fungi</taxon>
        <taxon>Dikarya</taxon>
        <taxon>Basidiomycota</taxon>
        <taxon>Agaricomycotina</taxon>
        <taxon>Agaricomycetes</taxon>
        <taxon>Cantharellales</taxon>
        <taxon>Ceratobasidiaceae</taxon>
        <taxon>Rhizoctonia</taxon>
    </lineage>
</organism>
<feature type="domain" description="Plastocyanin-like" evidence="12">
    <location>
        <begin position="48"/>
        <end position="167"/>
    </location>
</feature>
<evidence type="ECO:0000256" key="6">
    <source>
        <dbReference type="ARBA" id="ARBA00023002"/>
    </source>
</evidence>
<dbReference type="InterPro" id="IPR001117">
    <property type="entry name" value="Cu-oxidase_2nd"/>
</dbReference>
<comment type="caution">
    <text evidence="13">The sequence shown here is derived from an EMBL/GenBank/DDBJ whole genome shotgun (WGS) entry which is preliminary data.</text>
</comment>
<evidence type="ECO:0000256" key="3">
    <source>
        <dbReference type="ARBA" id="ARBA00011738"/>
    </source>
</evidence>
<gene>
    <name evidence="13" type="ORF">V565_065550</name>
</gene>
<evidence type="ECO:0000256" key="7">
    <source>
        <dbReference type="ARBA" id="ARBA00023008"/>
    </source>
</evidence>
<evidence type="ECO:0000259" key="11">
    <source>
        <dbReference type="Pfam" id="PF07731"/>
    </source>
</evidence>
<dbReference type="Pfam" id="PF00394">
    <property type="entry name" value="Cu-oxidase"/>
    <property type="match status" value="1"/>
</dbReference>
<evidence type="ECO:0000256" key="8">
    <source>
        <dbReference type="ARBA" id="ARBA00023157"/>
    </source>
</evidence>
<feature type="domain" description="Plastocyanin-like" evidence="11">
    <location>
        <begin position="446"/>
        <end position="569"/>
    </location>
</feature>
<dbReference type="OrthoDB" id="2121828at2759"/>
<evidence type="ECO:0000256" key="9">
    <source>
        <dbReference type="ARBA" id="ARBA00023180"/>
    </source>
</evidence>
<dbReference type="Pfam" id="PF07731">
    <property type="entry name" value="Cu-oxidase_2"/>
    <property type="match status" value="1"/>
</dbReference>
<dbReference type="SUPFAM" id="SSF49503">
    <property type="entry name" value="Cupredoxins"/>
    <property type="match status" value="3"/>
</dbReference>
<keyword evidence="9" id="KW-0325">Glycoprotein</keyword>
<evidence type="ECO:0000313" key="13">
    <source>
        <dbReference type="EMBL" id="KEP51218.1"/>
    </source>
</evidence>
<dbReference type="PROSITE" id="PS00079">
    <property type="entry name" value="MULTICOPPER_OXIDASE1"/>
    <property type="match status" value="1"/>
</dbReference>
<comment type="subunit">
    <text evidence="3">Homodimer.</text>
</comment>
<dbReference type="PANTHER" id="PTHR11709:SF511">
    <property type="entry name" value="LACCASE"/>
    <property type="match status" value="1"/>
</dbReference>
<dbReference type="CDD" id="cd13903">
    <property type="entry name" value="CuRO_3_Tv-LCC_like"/>
    <property type="match status" value="1"/>
</dbReference>
<comment type="similarity">
    <text evidence="2">Belongs to the multicopper oxidase family.</text>
</comment>
<proteinExistence type="inferred from homology"/>
<keyword evidence="5" id="KW-0732">Signal</keyword>
<dbReference type="Gene3D" id="2.60.40.420">
    <property type="entry name" value="Cupredoxins - blue copper proteins"/>
    <property type="match status" value="3"/>
</dbReference>
<feature type="domain" description="Plastocyanin-like" evidence="10">
    <location>
        <begin position="180"/>
        <end position="316"/>
    </location>
</feature>
<evidence type="ECO:0000256" key="1">
    <source>
        <dbReference type="ARBA" id="ARBA00002075"/>
    </source>
</evidence>
<reference evidence="13 14" key="1">
    <citation type="submission" date="2013-12" db="EMBL/GenBank/DDBJ databases">
        <authorList>
            <person name="Cubeta M."/>
            <person name="Pakala S."/>
            <person name="Fedorova N."/>
            <person name="Thomas E."/>
            <person name="Dean R."/>
            <person name="Jabaji S."/>
            <person name="Neate S."/>
            <person name="Toda T."/>
            <person name="Tavantzis S."/>
            <person name="Vilgalys R."/>
            <person name="Bharathan N."/>
            <person name="Pakala S."/>
            <person name="Losada L.S."/>
            <person name="Zafar N."/>
            <person name="Nierman W."/>
        </authorList>
    </citation>
    <scope>NUCLEOTIDE SEQUENCE [LARGE SCALE GENOMIC DNA]</scope>
    <source>
        <strain evidence="13 14">123E</strain>
    </source>
</reference>